<keyword evidence="10" id="KW-1185">Reference proteome</keyword>
<evidence type="ECO:0000256" key="1">
    <source>
        <dbReference type="ARBA" id="ARBA00004651"/>
    </source>
</evidence>
<protein>
    <submittedName>
        <fullName evidence="9">Type II secretion inner membrane protein (PulF)</fullName>
    </submittedName>
</protein>
<comment type="caution">
    <text evidence="9">The sequence shown here is derived from an EMBL/GenBank/DDBJ whole genome shotgun (WGS) entry which is preliminary data.</text>
</comment>
<accession>A0A0L0MJV5</accession>
<sequence length="375" mass="42741">MSIDLKRLKRDAREHFDRVKLAFTIRRFRSTREKFYIDLAEAIKDKEPTAKFLSIRLTRAIKQKDPYGRLYQIFLERLDQKGGSLSHMMSGIVPDSDLLVIASIEARGDLDEGLRFLATTIKSQRAMTAEMAAAMLVPALVTTVCLGFIGMLSFFVIPVYVTIVPPEKWNSMGKSIYAVSYVARHYGLAIFIAAGTLLWWFKWSIPNWRGRRRAKADNYIPYRVFRDYHGSIFMVALASLMVSGETLVRSLEKLKRRGKPWLRWHINTILNRLLTKNLSYGEAFATGIFGQELSNRLIDQSRRSSDFNQVIKKMGVEGIEEAREEVRKSAKSLNIALVFVLGGVVAYLLLGTLYTAQGLSSGLRESIRHHQVPKK</sequence>
<dbReference type="PANTHER" id="PTHR30012">
    <property type="entry name" value="GENERAL SECRETION PATHWAY PROTEIN"/>
    <property type="match status" value="1"/>
</dbReference>
<feature type="transmembrane region" description="Helical" evidence="7">
    <location>
        <begin position="132"/>
        <end position="161"/>
    </location>
</feature>
<dbReference type="AlphaFoldDB" id="A0A0L0MJV5"/>
<dbReference type="InterPro" id="IPR003004">
    <property type="entry name" value="GspF/PilC"/>
</dbReference>
<evidence type="ECO:0000256" key="5">
    <source>
        <dbReference type="ARBA" id="ARBA00022989"/>
    </source>
</evidence>
<dbReference type="Pfam" id="PF00482">
    <property type="entry name" value="T2SSF"/>
    <property type="match status" value="2"/>
</dbReference>
<dbReference type="EMBL" id="LFJJ01000002">
    <property type="protein sequence ID" value="KND62309.1"/>
    <property type="molecule type" value="Genomic_DNA"/>
</dbReference>
<evidence type="ECO:0000256" key="3">
    <source>
        <dbReference type="ARBA" id="ARBA00022475"/>
    </source>
</evidence>
<feature type="domain" description="Type II secretion system protein GspF" evidence="8">
    <location>
        <begin position="80"/>
        <end position="158"/>
    </location>
</feature>
<feature type="domain" description="Type II secretion system protein GspF" evidence="8">
    <location>
        <begin position="236"/>
        <end position="353"/>
    </location>
</feature>
<keyword evidence="5 7" id="KW-1133">Transmembrane helix</keyword>
<feature type="transmembrane region" description="Helical" evidence="7">
    <location>
        <begin position="333"/>
        <end position="356"/>
    </location>
</feature>
<reference evidence="10" key="1">
    <citation type="submission" date="2015-06" db="EMBL/GenBank/DDBJ databases">
        <title>Comparative genomics of Burkholderia leaf nodule symbionts.</title>
        <authorList>
            <person name="Carlier A."/>
            <person name="Eberl L."/>
            <person name="Pinto-Carbo M."/>
        </authorList>
    </citation>
    <scope>NUCLEOTIDE SEQUENCE [LARGE SCALE GENOMIC DNA]</scope>
    <source>
        <strain evidence="10">UZHbot4</strain>
    </source>
</reference>
<dbReference type="InterPro" id="IPR018076">
    <property type="entry name" value="T2SS_GspF_dom"/>
</dbReference>
<dbReference type="Gene3D" id="1.20.81.30">
    <property type="entry name" value="Type II secretion system (T2SS), domain F"/>
    <property type="match status" value="1"/>
</dbReference>
<dbReference type="PATRIC" id="fig|242163.4.peg.2577"/>
<evidence type="ECO:0000313" key="9">
    <source>
        <dbReference type="EMBL" id="KND62309.1"/>
    </source>
</evidence>
<keyword evidence="6 7" id="KW-0472">Membrane</keyword>
<evidence type="ECO:0000256" key="4">
    <source>
        <dbReference type="ARBA" id="ARBA00022692"/>
    </source>
</evidence>
<evidence type="ECO:0000256" key="2">
    <source>
        <dbReference type="ARBA" id="ARBA00005745"/>
    </source>
</evidence>
<evidence type="ECO:0000256" key="6">
    <source>
        <dbReference type="ARBA" id="ARBA00023136"/>
    </source>
</evidence>
<evidence type="ECO:0000259" key="8">
    <source>
        <dbReference type="Pfam" id="PF00482"/>
    </source>
</evidence>
<comment type="similarity">
    <text evidence="2">Belongs to the GSP F family.</text>
</comment>
<keyword evidence="3" id="KW-1003">Cell membrane</keyword>
<dbReference type="Proteomes" id="UP000036959">
    <property type="component" value="Unassembled WGS sequence"/>
</dbReference>
<dbReference type="InterPro" id="IPR042094">
    <property type="entry name" value="T2SS_GspF_sf"/>
</dbReference>
<proteinExistence type="inferred from homology"/>
<dbReference type="RefSeq" id="WP_050451650.1">
    <property type="nucleotide sequence ID" value="NZ_LFJJ01000002.1"/>
</dbReference>
<dbReference type="OrthoDB" id="7031359at2"/>
<dbReference type="GO" id="GO:0005886">
    <property type="term" value="C:plasma membrane"/>
    <property type="evidence" value="ECO:0007669"/>
    <property type="project" value="UniProtKB-SubCell"/>
</dbReference>
<organism evidence="9 10">
    <name type="scientific">Candidatus Burkholderia verschuerenii</name>
    <dbReference type="NCBI Taxonomy" id="242163"/>
    <lineage>
        <taxon>Bacteria</taxon>
        <taxon>Pseudomonadati</taxon>
        <taxon>Pseudomonadota</taxon>
        <taxon>Betaproteobacteria</taxon>
        <taxon>Burkholderiales</taxon>
        <taxon>Burkholderiaceae</taxon>
        <taxon>Burkholderia</taxon>
    </lineage>
</organism>
<dbReference type="PANTHER" id="PTHR30012:SF0">
    <property type="entry name" value="TYPE II SECRETION SYSTEM PROTEIN F-RELATED"/>
    <property type="match status" value="1"/>
</dbReference>
<gene>
    <name evidence="9" type="ORF">BVER_01772c</name>
</gene>
<name>A0A0L0MJV5_9BURK</name>
<evidence type="ECO:0000256" key="7">
    <source>
        <dbReference type="SAM" id="Phobius"/>
    </source>
</evidence>
<comment type="subcellular location">
    <subcellularLocation>
        <location evidence="1">Cell membrane</location>
        <topology evidence="1">Multi-pass membrane protein</topology>
    </subcellularLocation>
</comment>
<feature type="transmembrane region" description="Helical" evidence="7">
    <location>
        <begin position="181"/>
        <end position="201"/>
    </location>
</feature>
<evidence type="ECO:0000313" key="10">
    <source>
        <dbReference type="Proteomes" id="UP000036959"/>
    </source>
</evidence>
<keyword evidence="4 7" id="KW-0812">Transmembrane</keyword>